<sequence length="545" mass="60155">MDPRLVKAARSNDPRLFRQLVSNNPHIILQASPQGNNVLLIAADRGSNELVQEILNGPHQWLLDSDNVKGDSAIHVAARAGNKMVLTSLLCWCNYNRDDNGGSISEAGLKILRKMNGERNNALHEGVRNRHLSVVELLLEADPSLSCCVNAMGESPLYCASDRGYTEIVYQILKKTSTLTESRGRDFYGGPISRTALHAAVIRGNVDIMRRLVEVMPVLTRHPDQYGSSPLHYAATSGNLKIVHRLLEVDSSVAYLSDREGSTPVHLAARGGYPKIIQLLLRHRPDCGEALDSRKRNCLHIAVENGKRNVVKYILKTLELRNLINEADIDGNTPLHLAVINRHQWILYLLVADRRVDKKLMNGSSMSALDIAESSTGDTAMVFGKCLISIALRESGALRSHLRPGVQQSPRQVLPLLLLFLKVICIAYTGVICYGIVFLVTSERSLRAAFKLGLGYLVFVVLTFVFLCISMIPAIKYLLVALLLAPSLVRISLKWTVKGAIMVGWTVVSVWLEHALVSQRVQDTLLSLVTGRSSTVTDDMELVAT</sequence>
<feature type="repeat" description="ANK" evidence="3">
    <location>
        <begin position="226"/>
        <end position="258"/>
    </location>
</feature>
<feature type="repeat" description="ANK" evidence="3">
    <location>
        <begin position="330"/>
        <end position="351"/>
    </location>
</feature>
<accession>A0AAV7F7K8</accession>
<evidence type="ECO:0000313" key="6">
    <source>
        <dbReference type="Proteomes" id="UP000825729"/>
    </source>
</evidence>
<dbReference type="GO" id="GO:0005886">
    <property type="term" value="C:plasma membrane"/>
    <property type="evidence" value="ECO:0007669"/>
    <property type="project" value="TreeGrafter"/>
</dbReference>
<evidence type="ECO:0000256" key="3">
    <source>
        <dbReference type="PROSITE-ProRule" id="PRU00023"/>
    </source>
</evidence>
<dbReference type="AlphaFoldDB" id="A0AAV7F7K8"/>
<dbReference type="PANTHER" id="PTHR24186">
    <property type="entry name" value="PROTEIN PHOSPHATASE 1 REGULATORY SUBUNIT"/>
    <property type="match status" value="1"/>
</dbReference>
<dbReference type="Gene3D" id="1.25.40.20">
    <property type="entry name" value="Ankyrin repeat-containing domain"/>
    <property type="match status" value="2"/>
</dbReference>
<proteinExistence type="predicted"/>
<organism evidence="5 6">
    <name type="scientific">Aristolochia fimbriata</name>
    <name type="common">White veined hardy Dutchman's pipe vine</name>
    <dbReference type="NCBI Taxonomy" id="158543"/>
    <lineage>
        <taxon>Eukaryota</taxon>
        <taxon>Viridiplantae</taxon>
        <taxon>Streptophyta</taxon>
        <taxon>Embryophyta</taxon>
        <taxon>Tracheophyta</taxon>
        <taxon>Spermatophyta</taxon>
        <taxon>Magnoliopsida</taxon>
        <taxon>Magnoliidae</taxon>
        <taxon>Piperales</taxon>
        <taxon>Aristolochiaceae</taxon>
        <taxon>Aristolochia</taxon>
    </lineage>
</organism>
<gene>
    <name evidence="5" type="ORF">H6P81_000743</name>
</gene>
<keyword evidence="1" id="KW-0677">Repeat</keyword>
<dbReference type="InterPro" id="IPR036770">
    <property type="entry name" value="Ankyrin_rpt-contain_sf"/>
</dbReference>
<protein>
    <recommendedName>
        <fullName evidence="7">PGG domain-containing protein</fullName>
    </recommendedName>
</protein>
<keyword evidence="6" id="KW-1185">Reference proteome</keyword>
<evidence type="ECO:0000256" key="4">
    <source>
        <dbReference type="SAM" id="Phobius"/>
    </source>
</evidence>
<feature type="repeat" description="ANK" evidence="3">
    <location>
        <begin position="260"/>
        <end position="286"/>
    </location>
</feature>
<keyword evidence="2 3" id="KW-0040">ANK repeat</keyword>
<comment type="caution">
    <text evidence="5">The sequence shown here is derived from an EMBL/GenBank/DDBJ whole genome shotgun (WGS) entry which is preliminary data.</text>
</comment>
<dbReference type="Pfam" id="PF12796">
    <property type="entry name" value="Ank_2"/>
    <property type="match status" value="3"/>
</dbReference>
<dbReference type="EMBL" id="JAINDJ010000002">
    <property type="protein sequence ID" value="KAG9456235.1"/>
    <property type="molecule type" value="Genomic_DNA"/>
</dbReference>
<evidence type="ECO:0000256" key="2">
    <source>
        <dbReference type="ARBA" id="ARBA00023043"/>
    </source>
</evidence>
<keyword evidence="4" id="KW-0812">Transmembrane</keyword>
<feature type="transmembrane region" description="Helical" evidence="4">
    <location>
        <begin position="413"/>
        <end position="440"/>
    </location>
</feature>
<dbReference type="InterPro" id="IPR002110">
    <property type="entry name" value="Ankyrin_rpt"/>
</dbReference>
<evidence type="ECO:0000313" key="5">
    <source>
        <dbReference type="EMBL" id="KAG9456235.1"/>
    </source>
</evidence>
<dbReference type="SUPFAM" id="SSF48403">
    <property type="entry name" value="Ankyrin repeat"/>
    <property type="match status" value="2"/>
</dbReference>
<dbReference type="PROSITE" id="PS50088">
    <property type="entry name" value="ANK_REPEAT"/>
    <property type="match status" value="3"/>
</dbReference>
<evidence type="ECO:0008006" key="7">
    <source>
        <dbReference type="Google" id="ProtNLM"/>
    </source>
</evidence>
<name>A0AAV7F7K8_ARIFI</name>
<dbReference type="SMART" id="SM00248">
    <property type="entry name" value="ANK"/>
    <property type="match status" value="9"/>
</dbReference>
<reference evidence="5 6" key="1">
    <citation type="submission" date="2021-07" db="EMBL/GenBank/DDBJ databases">
        <title>The Aristolochia fimbriata genome: insights into angiosperm evolution, floral development and chemical biosynthesis.</title>
        <authorList>
            <person name="Jiao Y."/>
        </authorList>
    </citation>
    <scope>NUCLEOTIDE SEQUENCE [LARGE SCALE GENOMIC DNA]</scope>
    <source>
        <strain evidence="5">IBCAS-2021</strain>
        <tissue evidence="5">Leaf</tissue>
    </source>
</reference>
<feature type="transmembrane region" description="Helical" evidence="4">
    <location>
        <begin position="495"/>
        <end position="512"/>
    </location>
</feature>
<dbReference type="PANTHER" id="PTHR24186:SF46">
    <property type="entry name" value="PROTEIN ACCELERATED CELL DEATH 6-LIKE"/>
    <property type="match status" value="1"/>
</dbReference>
<feature type="transmembrane region" description="Helical" evidence="4">
    <location>
        <begin position="452"/>
        <end position="475"/>
    </location>
</feature>
<keyword evidence="4" id="KW-1133">Transmembrane helix</keyword>
<evidence type="ECO:0000256" key="1">
    <source>
        <dbReference type="ARBA" id="ARBA00022737"/>
    </source>
</evidence>
<keyword evidence="4" id="KW-0472">Membrane</keyword>
<dbReference type="PROSITE" id="PS50297">
    <property type="entry name" value="ANK_REP_REGION"/>
    <property type="match status" value="3"/>
</dbReference>
<dbReference type="Proteomes" id="UP000825729">
    <property type="component" value="Unassembled WGS sequence"/>
</dbReference>